<evidence type="ECO:0000313" key="12">
    <source>
        <dbReference type="EMBL" id="RKP06092.1"/>
    </source>
</evidence>
<sequence length="630" mass="72225">MGLLSLGTPLHWKDAKGYADHVRRNGIEQFLNIYRHVKDRQRDRLRWGDEIEYMVISYDHENRNARLSLRVFEILEVLQREENEAQGDPEKMAKLKTAWRPEYGRFMIEGTPGVPYDGDLSSLLKVESNMKLRRALVQAQLRPNEAIVCITSFPRLGTLGVFLDPHHEPNGDACRSLFTPDEIINPHARFPTLTANIRRRRGAKVAINMPVFHDVNTPRPFHDPTIPVHRGLFPEDEEAAAGAALPDHIYMDAMVFGMGCACLQITFQACNINEARRLYDQMAPIGPIMLALTAAAPIFRGYLADVDCRWNVIAQSVDDRPREERGLEPLKDSRFVINKSRYDSIDCYISTDSQLRPEYNDLDLVYDKDICQRLMDNGVDELLARHVAHLFIRDPLVIFRELVDQDNTVSSDHFENLQSTNWQTMRFKPPPPNSDIGWRVEFRSMEIQMTDFENAAFAIFVVLLTRAMLSFGLNFYIPVSKMDENMRRAHRRDAARTEKFYFRKQVMTTPGDKLGPVEDEYELMTIDEIFNGKADGSFPGLIPIVNSYLNSINMDVETGCHLSRYLGLVRARANGSLITTASWIRQFVQKHPAYKHDSVVSQEINYDLVRAMDEIGRGERAVPELLGNFA</sequence>
<dbReference type="GO" id="GO:0005524">
    <property type="term" value="F:ATP binding"/>
    <property type="evidence" value="ECO:0007669"/>
    <property type="project" value="UniProtKB-UniRule"/>
</dbReference>
<proteinExistence type="inferred from homology"/>
<dbReference type="SUPFAM" id="SSF55931">
    <property type="entry name" value="Glutamine synthetase/guanido kinase"/>
    <property type="match status" value="1"/>
</dbReference>
<evidence type="ECO:0000256" key="10">
    <source>
        <dbReference type="RuleBase" id="RU367135"/>
    </source>
</evidence>
<evidence type="ECO:0000256" key="5">
    <source>
        <dbReference type="ARBA" id="ARBA00022684"/>
    </source>
</evidence>
<evidence type="ECO:0000256" key="11">
    <source>
        <dbReference type="SAM" id="Phobius"/>
    </source>
</evidence>
<comment type="similarity">
    <text evidence="2 10">Belongs to the glutamate--cysteine ligase type 3 family.</text>
</comment>
<evidence type="ECO:0000256" key="6">
    <source>
        <dbReference type="ARBA" id="ARBA00022741"/>
    </source>
</evidence>
<dbReference type="FunFam" id="3.30.590.50:FF:000001">
    <property type="entry name" value="Glutamate-cysteine ligase Gcs1"/>
    <property type="match status" value="1"/>
</dbReference>
<keyword evidence="5 10" id="KW-0317">Glutathione biosynthesis</keyword>
<keyword evidence="11" id="KW-0472">Membrane</keyword>
<dbReference type="GO" id="GO:0017109">
    <property type="term" value="C:glutamate-cysteine ligase complex"/>
    <property type="evidence" value="ECO:0007669"/>
    <property type="project" value="TreeGrafter"/>
</dbReference>
<dbReference type="Gene3D" id="1.10.8.960">
    <property type="match status" value="1"/>
</dbReference>
<comment type="catalytic activity">
    <reaction evidence="10">
        <text>L-cysteine + L-glutamate + ATP = gamma-L-glutamyl-L-cysteine + ADP + phosphate + H(+)</text>
        <dbReference type="Rhea" id="RHEA:13285"/>
        <dbReference type="ChEBI" id="CHEBI:15378"/>
        <dbReference type="ChEBI" id="CHEBI:29985"/>
        <dbReference type="ChEBI" id="CHEBI:30616"/>
        <dbReference type="ChEBI" id="CHEBI:35235"/>
        <dbReference type="ChEBI" id="CHEBI:43474"/>
        <dbReference type="ChEBI" id="CHEBI:58173"/>
        <dbReference type="ChEBI" id="CHEBI:456216"/>
        <dbReference type="EC" id="6.3.2.2"/>
    </reaction>
</comment>
<evidence type="ECO:0000256" key="7">
    <source>
        <dbReference type="ARBA" id="ARBA00022840"/>
    </source>
</evidence>
<keyword evidence="6 10" id="KW-0547">Nucleotide-binding</keyword>
<evidence type="ECO:0000313" key="13">
    <source>
        <dbReference type="Proteomes" id="UP000271241"/>
    </source>
</evidence>
<dbReference type="STRING" id="78915.A0A4P9XK17"/>
<evidence type="ECO:0000256" key="4">
    <source>
        <dbReference type="ARBA" id="ARBA00022598"/>
    </source>
</evidence>
<dbReference type="GO" id="GO:0004357">
    <property type="term" value="F:glutamate-cysteine ligase activity"/>
    <property type="evidence" value="ECO:0007669"/>
    <property type="project" value="UniProtKB-UniRule"/>
</dbReference>
<evidence type="ECO:0000256" key="3">
    <source>
        <dbReference type="ARBA" id="ARBA00012220"/>
    </source>
</evidence>
<dbReference type="FunFam" id="3.30.590.50:FF:000002">
    <property type="entry name" value="Glutamate--cysteine ligase catalytic subunit"/>
    <property type="match status" value="1"/>
</dbReference>
<comment type="pathway">
    <text evidence="1 10">Sulfur metabolism; glutathione biosynthesis; glutathione from L-cysteine and L-glutamate: step 1/2.</text>
</comment>
<dbReference type="AlphaFoldDB" id="A0A4P9XK17"/>
<keyword evidence="4 10" id="KW-0436">Ligase</keyword>
<dbReference type="GO" id="GO:0006750">
    <property type="term" value="P:glutathione biosynthetic process"/>
    <property type="evidence" value="ECO:0007669"/>
    <property type="project" value="UniProtKB-UniRule"/>
</dbReference>
<evidence type="ECO:0000256" key="1">
    <source>
        <dbReference type="ARBA" id="ARBA00005006"/>
    </source>
</evidence>
<dbReference type="FunFam" id="1.10.8.960:FF:000001">
    <property type="entry name" value="Glutamate--cysteine ligase catalytic subunit"/>
    <property type="match status" value="1"/>
</dbReference>
<keyword evidence="11" id="KW-0812">Transmembrane</keyword>
<dbReference type="OrthoDB" id="7939818at2759"/>
<evidence type="ECO:0000256" key="8">
    <source>
        <dbReference type="ARBA" id="ARBA00030585"/>
    </source>
</evidence>
<dbReference type="PANTHER" id="PTHR11164">
    <property type="entry name" value="GLUTAMATE CYSTEINE LIGASE"/>
    <property type="match status" value="1"/>
</dbReference>
<dbReference type="EMBL" id="KZ992956">
    <property type="protein sequence ID" value="RKP06092.1"/>
    <property type="molecule type" value="Genomic_DNA"/>
</dbReference>
<keyword evidence="7 10" id="KW-0067">ATP-binding</keyword>
<protein>
    <recommendedName>
        <fullName evidence="3 10">Glutamate--cysteine ligase</fullName>
        <ecNumber evidence="3 10">6.3.2.2</ecNumber>
    </recommendedName>
    <alternativeName>
        <fullName evidence="9 10">Gamma-ECS</fullName>
    </alternativeName>
    <alternativeName>
        <fullName evidence="8 10">Gamma-glutamylcysteine synthetase</fullName>
    </alternativeName>
</protein>
<dbReference type="InterPro" id="IPR014746">
    <property type="entry name" value="Gln_synth/guanido_kin_cat_dom"/>
</dbReference>
<dbReference type="EC" id="6.3.2.2" evidence="3 10"/>
<dbReference type="Gene3D" id="3.30.590.50">
    <property type="match status" value="2"/>
</dbReference>
<gene>
    <name evidence="12" type="ORF">THASP1DRAFT_35215</name>
</gene>
<organism evidence="12 13">
    <name type="scientific">Thamnocephalis sphaerospora</name>
    <dbReference type="NCBI Taxonomy" id="78915"/>
    <lineage>
        <taxon>Eukaryota</taxon>
        <taxon>Fungi</taxon>
        <taxon>Fungi incertae sedis</taxon>
        <taxon>Zoopagomycota</taxon>
        <taxon>Zoopagomycotina</taxon>
        <taxon>Zoopagomycetes</taxon>
        <taxon>Zoopagales</taxon>
        <taxon>Sigmoideomycetaceae</taxon>
        <taxon>Thamnocephalis</taxon>
    </lineage>
</organism>
<evidence type="ECO:0000256" key="2">
    <source>
        <dbReference type="ARBA" id="ARBA00008100"/>
    </source>
</evidence>
<dbReference type="Pfam" id="PF03074">
    <property type="entry name" value="GCS"/>
    <property type="match status" value="1"/>
</dbReference>
<accession>A0A4P9XK17</accession>
<dbReference type="PANTHER" id="PTHR11164:SF0">
    <property type="entry name" value="GLUTAMATE--CYSTEINE LIGASE CATALYTIC SUBUNIT"/>
    <property type="match status" value="1"/>
</dbReference>
<keyword evidence="11" id="KW-1133">Transmembrane helix</keyword>
<dbReference type="Proteomes" id="UP000271241">
    <property type="component" value="Unassembled WGS sequence"/>
</dbReference>
<keyword evidence="13" id="KW-1185">Reference proteome</keyword>
<feature type="transmembrane region" description="Helical" evidence="11">
    <location>
        <begin position="455"/>
        <end position="477"/>
    </location>
</feature>
<evidence type="ECO:0000256" key="9">
    <source>
        <dbReference type="ARBA" id="ARBA00032122"/>
    </source>
</evidence>
<reference evidence="13" key="1">
    <citation type="journal article" date="2018" name="Nat. Microbiol.">
        <title>Leveraging single-cell genomics to expand the fungal tree of life.</title>
        <authorList>
            <person name="Ahrendt S.R."/>
            <person name="Quandt C.A."/>
            <person name="Ciobanu D."/>
            <person name="Clum A."/>
            <person name="Salamov A."/>
            <person name="Andreopoulos B."/>
            <person name="Cheng J.F."/>
            <person name="Woyke T."/>
            <person name="Pelin A."/>
            <person name="Henrissat B."/>
            <person name="Reynolds N.K."/>
            <person name="Benny G.L."/>
            <person name="Smith M.E."/>
            <person name="James T.Y."/>
            <person name="Grigoriev I.V."/>
        </authorList>
    </citation>
    <scope>NUCLEOTIDE SEQUENCE [LARGE SCALE GENOMIC DNA]</scope>
    <source>
        <strain evidence="13">RSA 1356</strain>
    </source>
</reference>
<dbReference type="InterPro" id="IPR004308">
    <property type="entry name" value="GCS"/>
</dbReference>
<dbReference type="UniPathway" id="UPA00142">
    <property type="reaction ID" value="UER00209"/>
</dbReference>
<name>A0A4P9XK17_9FUNG</name>